<sequence length="155" mass="17141">MPCHYPAHYAFDSESDAWQITLRDFPEQQAACYKREDVELEAQESLLTAIAIEMEEGRPVPAASALQSGDIALHLPVLVKLKLELHNHMLSSNTSKALLARQMGFNGAQIERLLDVAYASKVEALEQALFLLGYEVHTTGSGDPPALRINSLPRE</sequence>
<dbReference type="InterPro" id="IPR031807">
    <property type="entry name" value="HicB-like"/>
</dbReference>
<accession>A0A4U9UQB8</accession>
<dbReference type="AlphaFoldDB" id="A0A4U9UQB8"/>
<dbReference type="EMBL" id="CABEEZ010000076">
    <property type="protein sequence ID" value="VTR34399.1"/>
    <property type="molecule type" value="Genomic_DNA"/>
</dbReference>
<dbReference type="Pfam" id="PF15970">
    <property type="entry name" value="HicB-like_2"/>
    <property type="match status" value="1"/>
</dbReference>
<reference evidence="2" key="1">
    <citation type="submission" date="2019-05" db="EMBL/GenBank/DDBJ databases">
        <authorList>
            <consortium name="Pathogen Informatics"/>
        </authorList>
    </citation>
    <scope>NUCLEOTIDE SEQUENCE [LARGE SCALE GENOMIC DNA]</scope>
    <source>
        <strain evidence="2">NCTC12965</strain>
    </source>
</reference>
<organism evidence="2">
    <name type="scientific">Serratia fonticola</name>
    <dbReference type="NCBI Taxonomy" id="47917"/>
    <lineage>
        <taxon>Bacteria</taxon>
        <taxon>Pseudomonadati</taxon>
        <taxon>Pseudomonadota</taxon>
        <taxon>Gammaproteobacteria</taxon>
        <taxon>Enterobacterales</taxon>
        <taxon>Yersiniaceae</taxon>
        <taxon>Serratia</taxon>
    </lineage>
</organism>
<protein>
    <recommendedName>
        <fullName evidence="1">HicB-like antitoxin of toxin-antitoxin system domain-containing protein</fullName>
    </recommendedName>
</protein>
<proteinExistence type="predicted"/>
<evidence type="ECO:0000259" key="1">
    <source>
        <dbReference type="Pfam" id="PF15970"/>
    </source>
</evidence>
<gene>
    <name evidence="2" type="ORF">NCTC12965_03626</name>
</gene>
<name>A0A4U9UQB8_SERFO</name>
<feature type="domain" description="HicB-like antitoxin of toxin-antitoxin system" evidence="1">
    <location>
        <begin position="5"/>
        <end position="84"/>
    </location>
</feature>
<evidence type="ECO:0000313" key="2">
    <source>
        <dbReference type="EMBL" id="VTR34399.1"/>
    </source>
</evidence>